<dbReference type="AlphaFoldDB" id="B3PN44"/>
<gene>
    <name evidence="1" type="ordered locus">MARTH_orf679</name>
</gene>
<name>B3PN44_META1</name>
<dbReference type="EMBL" id="CP001047">
    <property type="protein sequence ID" value="ACF07446.1"/>
    <property type="molecule type" value="Genomic_DNA"/>
</dbReference>
<dbReference type="RefSeq" id="WP_012498403.1">
    <property type="nucleotide sequence ID" value="NC_011025.1"/>
</dbReference>
<protein>
    <submittedName>
        <fullName evidence="1">Uncharacterized protein</fullName>
    </submittedName>
</protein>
<sequence>MKKNKTLKFFFNKLYDRGRLTPLISSKKNIKDLDEFYKKNFELYDDFDLFFSDMPNHLKNILNQSRAAKAEFKKQFNERKALRSAMLNECFVMETIARLLNFNNFVDMEEGGEVPQQLLSSLIKNKEGKLESQNPKYIYHEDKGNLALLQYGDPHSIDGIFVKDGFRIRLEIKDTNAKMGEYDLDYKEDGKLIASKKIKQQFSGLIEYIDGFNKKHNVFEHVGSNYKLPLNEKKAEEIILSTSENKELDLYLLQKSSKMVALPADKLLKNINTSGSEIRMAGRNNYQVFTPLNLKHTLFKEGAEFIGTNVKLPYKSKNKKRGRGKLKTTRYEINSLYFLPIDSVNINEGYVTFNISKVRQKKATISMHAKTVLDADLLEKINKDLNS</sequence>
<dbReference type="KEGG" id="mat:MARTH_orf679"/>
<organism evidence="1 2">
    <name type="scientific">Metamycoplasma arthritidis (strain 158L3-1)</name>
    <name type="common">Mycoplasma arthritidis</name>
    <dbReference type="NCBI Taxonomy" id="243272"/>
    <lineage>
        <taxon>Bacteria</taxon>
        <taxon>Bacillati</taxon>
        <taxon>Mycoplasmatota</taxon>
        <taxon>Mycoplasmoidales</taxon>
        <taxon>Metamycoplasmataceae</taxon>
        <taxon>Metamycoplasma</taxon>
    </lineage>
</organism>
<reference evidence="1 2" key="1">
    <citation type="journal article" date="2008" name="Infect. Immun.">
        <title>Genome of Mycoplasma arthritidis.</title>
        <authorList>
            <person name="Dybvig K."/>
            <person name="Zuhua C."/>
            <person name="Lao P."/>
            <person name="Jordan D.S."/>
            <person name="French C.T."/>
            <person name="Tu A.H."/>
            <person name="Loraine A.E."/>
        </authorList>
    </citation>
    <scope>NUCLEOTIDE SEQUENCE [LARGE SCALE GENOMIC DNA]</scope>
    <source>
        <strain evidence="1 2">158L3-1</strain>
    </source>
</reference>
<evidence type="ECO:0000313" key="1">
    <source>
        <dbReference type="EMBL" id="ACF07446.1"/>
    </source>
</evidence>
<accession>B3PN44</accession>
<proteinExistence type="predicted"/>
<dbReference type="Proteomes" id="UP000008812">
    <property type="component" value="Chromosome"/>
</dbReference>
<dbReference type="HOGENOM" id="CLU_713336_0_0_14"/>
<evidence type="ECO:0000313" key="2">
    <source>
        <dbReference type="Proteomes" id="UP000008812"/>
    </source>
</evidence>
<keyword evidence="2" id="KW-1185">Reference proteome</keyword>
<dbReference type="eggNOG" id="ENOG5031ZDV">
    <property type="taxonomic scope" value="Bacteria"/>
</dbReference>